<dbReference type="AlphaFoldDB" id="A0AAV1D0P3"/>
<dbReference type="Pfam" id="PF00227">
    <property type="entry name" value="Proteasome"/>
    <property type="match status" value="1"/>
</dbReference>
<sequence>MVSKLLDRCNSALRDIENPNLHDYPSLWDYEHQAEHFGFDFQEVFRPWLESQISAWPEGGIPQFFSPYIERGWRGVIVAVDHSVAGRDRIPLLSSVVHDLIQFNSRVIGCVTGEVDDCENLLSDLPQEVKSGTAADVSNWLVRTLSSRNVKGLSGLVIAGWDNTGPSLYRVDGEGKLHRGVLFAGGSCSEFGYGVVASCGSDESGVKVVKLVVLWRDQKVDDTDEEVADAIREAKAEPKRHNADTVAL</sequence>
<name>A0AAV1D0P3_OLDCO</name>
<dbReference type="Proteomes" id="UP001161247">
    <property type="component" value="Chromosome 4"/>
</dbReference>
<dbReference type="GO" id="GO:0051603">
    <property type="term" value="P:proteolysis involved in protein catabolic process"/>
    <property type="evidence" value="ECO:0007669"/>
    <property type="project" value="InterPro"/>
</dbReference>
<accession>A0AAV1D0P3</accession>
<dbReference type="GO" id="GO:0005839">
    <property type="term" value="C:proteasome core complex"/>
    <property type="evidence" value="ECO:0007669"/>
    <property type="project" value="InterPro"/>
</dbReference>
<dbReference type="InterPro" id="IPR001353">
    <property type="entry name" value="Proteasome_sua/b"/>
</dbReference>
<gene>
    <name evidence="1" type="ORF">OLC1_LOCUS10899</name>
</gene>
<dbReference type="InterPro" id="IPR029055">
    <property type="entry name" value="Ntn_hydrolases_N"/>
</dbReference>
<dbReference type="Gene3D" id="3.60.20.10">
    <property type="entry name" value="Glutamine Phosphoribosylpyrophosphate, subunit 1, domain 1"/>
    <property type="match status" value="1"/>
</dbReference>
<protein>
    <submittedName>
        <fullName evidence="1">OLC1v1038555C1</fullName>
    </submittedName>
</protein>
<evidence type="ECO:0000313" key="2">
    <source>
        <dbReference type="Proteomes" id="UP001161247"/>
    </source>
</evidence>
<evidence type="ECO:0000313" key="1">
    <source>
        <dbReference type="EMBL" id="CAI9101272.1"/>
    </source>
</evidence>
<dbReference type="SUPFAM" id="SSF56235">
    <property type="entry name" value="N-terminal nucleophile aminohydrolases (Ntn hydrolases)"/>
    <property type="match status" value="1"/>
</dbReference>
<keyword evidence="2" id="KW-1185">Reference proteome</keyword>
<organism evidence="1 2">
    <name type="scientific">Oldenlandia corymbosa var. corymbosa</name>
    <dbReference type="NCBI Taxonomy" id="529605"/>
    <lineage>
        <taxon>Eukaryota</taxon>
        <taxon>Viridiplantae</taxon>
        <taxon>Streptophyta</taxon>
        <taxon>Embryophyta</taxon>
        <taxon>Tracheophyta</taxon>
        <taxon>Spermatophyta</taxon>
        <taxon>Magnoliopsida</taxon>
        <taxon>eudicotyledons</taxon>
        <taxon>Gunneridae</taxon>
        <taxon>Pentapetalae</taxon>
        <taxon>asterids</taxon>
        <taxon>lamiids</taxon>
        <taxon>Gentianales</taxon>
        <taxon>Rubiaceae</taxon>
        <taxon>Rubioideae</taxon>
        <taxon>Spermacoceae</taxon>
        <taxon>Hedyotis-Oldenlandia complex</taxon>
        <taxon>Oldenlandia</taxon>
    </lineage>
</organism>
<reference evidence="1" key="1">
    <citation type="submission" date="2023-03" db="EMBL/GenBank/DDBJ databases">
        <authorList>
            <person name="Julca I."/>
        </authorList>
    </citation>
    <scope>NUCLEOTIDE SEQUENCE</scope>
</reference>
<proteinExistence type="predicted"/>
<dbReference type="EMBL" id="OX459121">
    <property type="protein sequence ID" value="CAI9101272.1"/>
    <property type="molecule type" value="Genomic_DNA"/>
</dbReference>